<reference evidence="2 3" key="1">
    <citation type="journal article" date="2016" name="Genome Announc.">
        <title>Draft Genome Sequences of Five Rapidly Growing Mycobacterium Species, M. thermoresistibile, M. fortuitum subsp. acetamidolyticum, M. canariasense, M. brisbanense, and M. novocastrense.</title>
        <authorList>
            <person name="Katahira K."/>
            <person name="Ogura Y."/>
            <person name="Gotoh Y."/>
            <person name="Hayashi T."/>
        </authorList>
    </citation>
    <scope>NUCLEOTIDE SEQUENCE [LARGE SCALE GENOMIC DNA]</scope>
    <source>
        <strain evidence="2 3">JCM6368</strain>
    </source>
</reference>
<evidence type="ECO:0000313" key="2">
    <source>
        <dbReference type="EMBL" id="GAT06481.1"/>
    </source>
</evidence>
<sequence length="84" mass="9230">MATSSPDSSGSDEADDDLDAAYAAAVIDNPAYPYDSEEEQQVARAVRNARHERRSFGQLPNLAVPDTFDEPLPDTEVTLWEDES</sequence>
<evidence type="ECO:0000256" key="1">
    <source>
        <dbReference type="SAM" id="MobiDB-lite"/>
    </source>
</evidence>
<accession>A0A100WXV3</accession>
<dbReference type="AlphaFoldDB" id="A0A100WXV3"/>
<reference evidence="3" key="2">
    <citation type="submission" date="2016-02" db="EMBL/GenBank/DDBJ databases">
        <title>Draft genome sequence of five rapidly growing Mycobacterium species.</title>
        <authorList>
            <person name="Katahira K."/>
            <person name="Gotou Y."/>
            <person name="Iida K."/>
            <person name="Ogura Y."/>
            <person name="Hayashi T."/>
        </authorList>
    </citation>
    <scope>NUCLEOTIDE SEQUENCE [LARGE SCALE GENOMIC DNA]</scope>
    <source>
        <strain evidence="3">JCM6368</strain>
    </source>
</reference>
<comment type="caution">
    <text evidence="2">The sequence shown here is derived from an EMBL/GenBank/DDBJ whole genome shotgun (WGS) entry which is preliminary data.</text>
</comment>
<protein>
    <submittedName>
        <fullName evidence="2">Antitoxin</fullName>
    </submittedName>
</protein>
<name>A0A100WXV3_MYCFO</name>
<gene>
    <name evidence="2" type="ORF">RMCFA_6592</name>
</gene>
<evidence type="ECO:0000313" key="3">
    <source>
        <dbReference type="Proteomes" id="UP000069705"/>
    </source>
</evidence>
<dbReference type="RefSeq" id="WP_061265656.1">
    <property type="nucleotide sequence ID" value="NZ_BCSZ01000078.1"/>
</dbReference>
<dbReference type="Proteomes" id="UP000069705">
    <property type="component" value="Unassembled WGS sequence"/>
</dbReference>
<organism evidence="2 3">
    <name type="scientific">Mycolicibacterium fortuitum subsp. acetamidolyticum</name>
    <dbReference type="NCBI Taxonomy" id="144550"/>
    <lineage>
        <taxon>Bacteria</taxon>
        <taxon>Bacillati</taxon>
        <taxon>Actinomycetota</taxon>
        <taxon>Actinomycetes</taxon>
        <taxon>Mycobacteriales</taxon>
        <taxon>Mycobacteriaceae</taxon>
        <taxon>Mycolicibacterium</taxon>
    </lineage>
</organism>
<feature type="region of interest" description="Disordered" evidence="1">
    <location>
        <begin position="61"/>
        <end position="84"/>
    </location>
</feature>
<feature type="compositionally biased region" description="Acidic residues" evidence="1">
    <location>
        <begin position="67"/>
        <end position="84"/>
    </location>
</feature>
<proteinExistence type="predicted"/>
<dbReference type="EMBL" id="BCSZ01000078">
    <property type="protein sequence ID" value="GAT06481.1"/>
    <property type="molecule type" value="Genomic_DNA"/>
</dbReference>